<organism evidence="1 2">
    <name type="scientific">Methanobacterium spitsbergense</name>
    <dbReference type="NCBI Taxonomy" id="2874285"/>
    <lineage>
        <taxon>Archaea</taxon>
        <taxon>Methanobacteriati</taxon>
        <taxon>Methanobacteriota</taxon>
        <taxon>Methanomada group</taxon>
        <taxon>Methanobacteria</taxon>
        <taxon>Methanobacteriales</taxon>
        <taxon>Methanobacteriaceae</taxon>
        <taxon>Methanobacterium</taxon>
    </lineage>
</organism>
<reference evidence="2" key="1">
    <citation type="journal article" date="2022" name="Microbiol. Resour. Announc.">
        <title>Draft Genome Sequence of a Methanogenic Archaeon from West Spitsbergen Permafrost.</title>
        <authorList>
            <person name="Trubitsyn V."/>
            <person name="Rivkina E."/>
            <person name="Shcherbakova V."/>
        </authorList>
    </citation>
    <scope>NUCLEOTIDE SEQUENCE [LARGE SCALE GENOMIC DNA]</scope>
    <source>
        <strain evidence="2">VT</strain>
    </source>
</reference>
<dbReference type="RefSeq" id="WP_223791868.1">
    <property type="nucleotide sequence ID" value="NZ_JAIOUQ010000010.1"/>
</dbReference>
<evidence type="ECO:0000313" key="1">
    <source>
        <dbReference type="EMBL" id="MBZ2166316.1"/>
    </source>
</evidence>
<comment type="caution">
    <text evidence="1">The sequence shown here is derived from an EMBL/GenBank/DDBJ whole genome shotgun (WGS) entry which is preliminary data.</text>
</comment>
<protein>
    <submittedName>
        <fullName evidence="1">Nucleotidyltransferase family protein</fullName>
    </submittedName>
</protein>
<proteinExistence type="predicted"/>
<dbReference type="Gene3D" id="3.30.460.40">
    <property type="match status" value="1"/>
</dbReference>
<sequence>MENDKNLKLSSEDELLICCSNTWIDPETMSKIVSLVSEDLDWNYIIQLASRHRLKPLLYRNINLICPDMVPENVLCELKEYFNANVRKNLLMTGELIKILELLKAYGIDAIPYKGPSLALLAYENLALREFNDLDIFIFKKDVLKTKKLMKSNKYSLYFLNDPKPESHYINTQREYKFINDINGIMVEMHWRFQGISDNFIDQKSLKNIEINRRNTLRFSNEDLLLILCTHSANHNWISLSWISDIAQFIQNQNINWPYVLDKANTYEIKKILCINLYLVKYLFNIKIPQDILERLSYEYSVKDISLNIIKQIFEQHDINLAKEALIQFRIRDNWINGIKFCLWRAFSPTSLEWDTLQLPEILYPLYYIYRPIRLLIYGARFKPKE</sequence>
<dbReference type="EMBL" id="JAIOUQ010000010">
    <property type="protein sequence ID" value="MBZ2166316.1"/>
    <property type="molecule type" value="Genomic_DNA"/>
</dbReference>
<keyword evidence="2" id="KW-1185">Reference proteome</keyword>
<accession>A0A8T5UWP3</accession>
<dbReference type="Proteomes" id="UP000825933">
    <property type="component" value="Unassembled WGS sequence"/>
</dbReference>
<dbReference type="AlphaFoldDB" id="A0A8T5UWP3"/>
<dbReference type="InterPro" id="IPR039498">
    <property type="entry name" value="NTP_transf_5"/>
</dbReference>
<dbReference type="Pfam" id="PF14907">
    <property type="entry name" value="NTP_transf_5"/>
    <property type="match status" value="1"/>
</dbReference>
<evidence type="ECO:0000313" key="2">
    <source>
        <dbReference type="Proteomes" id="UP000825933"/>
    </source>
</evidence>
<gene>
    <name evidence="1" type="ORF">K8N75_09730</name>
</gene>
<name>A0A8T5UWP3_9EURY</name>